<dbReference type="InterPro" id="IPR008928">
    <property type="entry name" value="6-hairpin_glycosidase_sf"/>
</dbReference>
<dbReference type="InterPro" id="IPR005194">
    <property type="entry name" value="Glyco_hydro_65_C"/>
</dbReference>
<dbReference type="GO" id="GO:0004553">
    <property type="term" value="F:hydrolase activity, hydrolyzing O-glycosyl compounds"/>
    <property type="evidence" value="ECO:0007669"/>
    <property type="project" value="TreeGrafter"/>
</dbReference>
<dbReference type="InterPro" id="IPR011013">
    <property type="entry name" value="Gal_mutarotase_sf_dom"/>
</dbReference>
<dbReference type="GO" id="GO:0030246">
    <property type="term" value="F:carbohydrate binding"/>
    <property type="evidence" value="ECO:0007669"/>
    <property type="project" value="InterPro"/>
</dbReference>
<organism evidence="8">
    <name type="scientific">Paraconexibacter sp. AEG42_29</name>
    <dbReference type="NCBI Taxonomy" id="2997339"/>
    <lineage>
        <taxon>Bacteria</taxon>
        <taxon>Bacillati</taxon>
        <taxon>Actinomycetota</taxon>
        <taxon>Thermoleophilia</taxon>
        <taxon>Solirubrobacterales</taxon>
        <taxon>Paraconexibacteraceae</taxon>
        <taxon>Paraconexibacter</taxon>
    </lineage>
</organism>
<reference evidence="8" key="1">
    <citation type="submission" date="2022-12" db="EMBL/GenBank/DDBJ databases">
        <title>Paraconexibacter alkalitolerans sp. nov. and Baekduia alba sp. nov., isolated from soil and emended description of the genera Paraconexibacter (Chun et al., 2020) and Baekduia (An et al., 2020).</title>
        <authorList>
            <person name="Vieira S."/>
            <person name="Huber K.J."/>
            <person name="Geppert A."/>
            <person name="Wolf J."/>
            <person name="Neumann-Schaal M."/>
            <person name="Muesken M."/>
            <person name="Overmann J."/>
        </authorList>
    </citation>
    <scope>NUCLEOTIDE SEQUENCE</scope>
    <source>
        <strain evidence="8">AEG42_29</strain>
    </source>
</reference>
<dbReference type="InterPro" id="IPR005195">
    <property type="entry name" value="Glyco_hydro_65_M"/>
</dbReference>
<dbReference type="RefSeq" id="WP_354699375.1">
    <property type="nucleotide sequence ID" value="NZ_CP114014.1"/>
</dbReference>
<gene>
    <name evidence="8" type="ORF">DSM112329_05090</name>
</gene>
<dbReference type="Pfam" id="PF03632">
    <property type="entry name" value="Glyco_hydro_65m"/>
    <property type="match status" value="1"/>
</dbReference>
<evidence type="ECO:0000313" key="8">
    <source>
        <dbReference type="EMBL" id="XAY08192.1"/>
    </source>
</evidence>
<protein>
    <submittedName>
        <fullName evidence="8">Glycosyl hydrolase</fullName>
        <ecNumber evidence="8">3.2.1.-</ecNumber>
    </submittedName>
</protein>
<sequence length="801" mass="88088">MAAADDHRRVIDPWALTEEGIDLDNLGRAESLFALSNGHIGLRGNLDEGEPRELSGTYLNGFYESYPLEYGERGYGFAEDGQVVVNVTDGKLIRLQVEDEPLDVHRGALEEHTRRLDFRTGTLERTLIWRSSGGHRVRVTTRRLVSLSLRSIVAISYEVEALDGPVRVALQSNLQANERQVQGSGDPRKAKQLQDTLEPCLHVDHDLRVVLAHRTRESRLVCAAGMDHLIEHDGHPTQLTRSEPDFGRVTLSAELEPGSPLKLTKLLAYHWSGQQSVEWLRDQVDASLESARDEGFDGLLDAQREIMDEFWSRGDIVIDGDDELQQALRFAMFQLCQQSFHASGRALAAKGLTGTGYDGHAFWDTEGYVLPVLTYVMPKVVRAALEWRHSTLDLARERAAQLGLGGATLPWRTIHGEECSGYWPASTAAFHVNAAVAGAVVRYVTATGDTEFGAGAGLELLVESARLWVSLGFHDDAGAFHLPGVTGPDEYTALVDDNVYTNLTAQQNLWSAAAAADRYGDAAAVLGVDDDERAAWVRAADAMHVPYDEERGLHPQDSAFLEHETWDFEATPAEHYPLLLHYPYVRLYARQVIKQADLVLAMHVRGDAFTPEQKRANFDYYESITVRDSSLSACTQAVMAAEVGHLDLAMDHLREAAFMDVRDLARNTGDGVHLASLAGAVIAVVAGLGGFRDHAGTITFRPRLPAGIDRLCFPVTVGGTLLRVELADGRARYTVEGDGSFELTHEQERCVVTADEPAEHPLAPWPHDRVPPSQPAGREPGVVRPDGSDARHRATRSQPGS</sequence>
<evidence type="ECO:0000259" key="5">
    <source>
        <dbReference type="Pfam" id="PF03632"/>
    </source>
</evidence>
<dbReference type="GO" id="GO:0016757">
    <property type="term" value="F:glycosyltransferase activity"/>
    <property type="evidence" value="ECO:0007669"/>
    <property type="project" value="UniProtKB-ARBA"/>
</dbReference>
<keyword evidence="8" id="KW-0326">Glycosidase</keyword>
<evidence type="ECO:0000256" key="4">
    <source>
        <dbReference type="SAM" id="MobiDB-lite"/>
    </source>
</evidence>
<name>A0AAU7B3E5_9ACTN</name>
<proteinExistence type="inferred from homology"/>
<feature type="region of interest" description="Disordered" evidence="4">
    <location>
        <begin position="757"/>
        <end position="801"/>
    </location>
</feature>
<dbReference type="EC" id="3.2.1.-" evidence="8"/>
<keyword evidence="8" id="KW-0378">Hydrolase</keyword>
<dbReference type="EMBL" id="CP114014">
    <property type="protein sequence ID" value="XAY08192.1"/>
    <property type="molecule type" value="Genomic_DNA"/>
</dbReference>
<dbReference type="SUPFAM" id="SSF74650">
    <property type="entry name" value="Galactose mutarotase-like"/>
    <property type="match status" value="1"/>
</dbReference>
<dbReference type="SUPFAM" id="SSF48208">
    <property type="entry name" value="Six-hairpin glycosidases"/>
    <property type="match status" value="1"/>
</dbReference>
<feature type="active site" description="Proton donor" evidence="2">
    <location>
        <position position="490"/>
    </location>
</feature>
<evidence type="ECO:0000256" key="2">
    <source>
        <dbReference type="PIRSR" id="PIRSR036289-50"/>
    </source>
</evidence>
<comment type="similarity">
    <text evidence="1">Belongs to the glycosyl hydrolase 65 family.</text>
</comment>
<dbReference type="InterPro" id="IPR037018">
    <property type="entry name" value="GH65_N"/>
</dbReference>
<feature type="binding site" evidence="3">
    <location>
        <begin position="594"/>
        <end position="595"/>
    </location>
    <ligand>
        <name>substrate</name>
    </ligand>
</feature>
<dbReference type="AlphaFoldDB" id="A0AAU7B3E5"/>
<evidence type="ECO:0000259" key="7">
    <source>
        <dbReference type="Pfam" id="PF03636"/>
    </source>
</evidence>
<dbReference type="KEGG" id="parq:DSM112329_05090"/>
<feature type="domain" description="Glycoside hydrolase family 65 central catalytic" evidence="5">
    <location>
        <begin position="329"/>
        <end position="680"/>
    </location>
</feature>
<dbReference type="Gene3D" id="2.70.98.40">
    <property type="entry name" value="Glycoside hydrolase, family 65, N-terminal domain"/>
    <property type="match status" value="1"/>
</dbReference>
<evidence type="ECO:0000259" key="6">
    <source>
        <dbReference type="Pfam" id="PF03633"/>
    </source>
</evidence>
<feature type="domain" description="Glycoside hydrolase family 65 N-terminal" evidence="7">
    <location>
        <begin position="17"/>
        <end position="272"/>
    </location>
</feature>
<feature type="domain" description="Glycoside hydrolase family 65 C-terminal" evidence="6">
    <location>
        <begin position="691"/>
        <end position="750"/>
    </location>
</feature>
<feature type="binding site" evidence="3">
    <location>
        <begin position="363"/>
        <end position="364"/>
    </location>
    <ligand>
        <name>substrate</name>
    </ligand>
</feature>
<dbReference type="Gene3D" id="1.50.10.10">
    <property type="match status" value="1"/>
</dbReference>
<dbReference type="Pfam" id="PF03636">
    <property type="entry name" value="Glyco_hydro_65N"/>
    <property type="match status" value="1"/>
</dbReference>
<accession>A0AAU7B3E5</accession>
<dbReference type="InterPro" id="IPR005196">
    <property type="entry name" value="Glyco_hydro_65_N"/>
</dbReference>
<dbReference type="InterPro" id="IPR017045">
    <property type="entry name" value="Malt_Pase/Glycosyl_Hdrlase"/>
</dbReference>
<dbReference type="PANTHER" id="PTHR11051:SF13">
    <property type="entry name" value="GLYCOSYL TRANSFERASE"/>
    <property type="match status" value="1"/>
</dbReference>
<dbReference type="GO" id="GO:0005975">
    <property type="term" value="P:carbohydrate metabolic process"/>
    <property type="evidence" value="ECO:0007669"/>
    <property type="project" value="InterPro"/>
</dbReference>
<dbReference type="Gene3D" id="2.60.420.10">
    <property type="entry name" value="Maltose phosphorylase, domain 3"/>
    <property type="match status" value="1"/>
</dbReference>
<dbReference type="PIRSF" id="PIRSF036289">
    <property type="entry name" value="Glycosyl_hydrolase_malt_phosph"/>
    <property type="match status" value="1"/>
</dbReference>
<evidence type="ECO:0000256" key="1">
    <source>
        <dbReference type="ARBA" id="ARBA00006768"/>
    </source>
</evidence>
<dbReference type="InterPro" id="IPR012341">
    <property type="entry name" value="6hp_glycosidase-like_sf"/>
</dbReference>
<dbReference type="Pfam" id="PF03633">
    <property type="entry name" value="Glyco_hydro_65C"/>
    <property type="match status" value="1"/>
</dbReference>
<evidence type="ECO:0000256" key="3">
    <source>
        <dbReference type="PIRSR" id="PIRSR036289-51"/>
    </source>
</evidence>
<dbReference type="PANTHER" id="PTHR11051">
    <property type="entry name" value="GLYCOSYL HYDROLASE-RELATED"/>
    <property type="match status" value="1"/>
</dbReference>